<proteinExistence type="predicted"/>
<keyword evidence="3" id="KW-1185">Reference proteome</keyword>
<dbReference type="EMBL" id="JBJKBG010000004">
    <property type="protein sequence ID" value="KAL3742246.1"/>
    <property type="molecule type" value="Genomic_DNA"/>
</dbReference>
<dbReference type="AlphaFoldDB" id="A0ABD3KR14"/>
<evidence type="ECO:0000313" key="3">
    <source>
        <dbReference type="Proteomes" id="UP001634007"/>
    </source>
</evidence>
<evidence type="ECO:0000256" key="1">
    <source>
        <dbReference type="SAM" id="MobiDB-lite"/>
    </source>
</evidence>
<organism evidence="2 3">
    <name type="scientific">Eucalyptus globulus</name>
    <name type="common">Tasmanian blue gum</name>
    <dbReference type="NCBI Taxonomy" id="34317"/>
    <lineage>
        <taxon>Eukaryota</taxon>
        <taxon>Viridiplantae</taxon>
        <taxon>Streptophyta</taxon>
        <taxon>Embryophyta</taxon>
        <taxon>Tracheophyta</taxon>
        <taxon>Spermatophyta</taxon>
        <taxon>Magnoliopsida</taxon>
        <taxon>eudicotyledons</taxon>
        <taxon>Gunneridae</taxon>
        <taxon>Pentapetalae</taxon>
        <taxon>rosids</taxon>
        <taxon>malvids</taxon>
        <taxon>Myrtales</taxon>
        <taxon>Myrtaceae</taxon>
        <taxon>Myrtoideae</taxon>
        <taxon>Eucalypteae</taxon>
        <taxon>Eucalyptus</taxon>
    </lineage>
</organism>
<feature type="region of interest" description="Disordered" evidence="1">
    <location>
        <begin position="131"/>
        <end position="163"/>
    </location>
</feature>
<comment type="caution">
    <text evidence="2">The sequence shown here is derived from an EMBL/GenBank/DDBJ whole genome shotgun (WGS) entry which is preliminary data.</text>
</comment>
<feature type="region of interest" description="Disordered" evidence="1">
    <location>
        <begin position="1"/>
        <end position="30"/>
    </location>
</feature>
<name>A0ABD3KR14_EUCGL</name>
<gene>
    <name evidence="2" type="ORF">ACJRO7_017690</name>
</gene>
<dbReference type="Proteomes" id="UP001634007">
    <property type="component" value="Unassembled WGS sequence"/>
</dbReference>
<accession>A0ABD3KR14</accession>
<protein>
    <submittedName>
        <fullName evidence="2">Uncharacterized protein</fullName>
    </submittedName>
</protein>
<reference evidence="2 3" key="1">
    <citation type="submission" date="2024-11" db="EMBL/GenBank/DDBJ databases">
        <title>Chromosome-level genome assembly of Eucalyptus globulus Labill. provides insights into its genome evolution.</title>
        <authorList>
            <person name="Li X."/>
        </authorList>
    </citation>
    <scope>NUCLEOTIDE SEQUENCE [LARGE SCALE GENOMIC DNA]</scope>
    <source>
        <strain evidence="2">CL2024</strain>
        <tissue evidence="2">Fresh tender leaves</tissue>
    </source>
</reference>
<sequence length="186" mass="21278">MGSLLSTNNPRRRHPNFEKASPDDDNSSIAGQKCLSVKKFKWKKKRINREPRCELPPPDQKITTMVKSLTLREWILSSPGKEPECISGHEPFVFSPTFRRVFPSPPEVDETSISMTAMPCKARDSFSLERPLKISGEDDREEEREEGAVSSVSICRTESGRTKKKVSFRLPEEADIIIFYSPRDEY</sequence>
<evidence type="ECO:0000313" key="2">
    <source>
        <dbReference type="EMBL" id="KAL3742246.1"/>
    </source>
</evidence>